<organism evidence="1 2">
    <name type="scientific">Hyalomma asiaticum</name>
    <name type="common">Tick</name>
    <dbReference type="NCBI Taxonomy" id="266040"/>
    <lineage>
        <taxon>Eukaryota</taxon>
        <taxon>Metazoa</taxon>
        <taxon>Ecdysozoa</taxon>
        <taxon>Arthropoda</taxon>
        <taxon>Chelicerata</taxon>
        <taxon>Arachnida</taxon>
        <taxon>Acari</taxon>
        <taxon>Parasitiformes</taxon>
        <taxon>Ixodida</taxon>
        <taxon>Ixodoidea</taxon>
        <taxon>Ixodidae</taxon>
        <taxon>Hyalomminae</taxon>
        <taxon>Hyalomma</taxon>
    </lineage>
</organism>
<sequence>MHETRERSRRHSDQLDLRASALGLHPHPTVQNHQKLPRQRKQSPWEHPQGAGVVQLPLGILSVAFVRAPGNDDQRLKVWTVLSNRAHWNVPRQERLVKAYDQLDKARNSVLLSTKLSSRRVKGSTAPAVTTTRRVKDFSSLGLPSERKDGPHWLPSAVLHSQSPIVQWESWTIGFIDFGQVSECNKDEALRVLVLLNQALGQAHGQLLPVVCLGLGTSNANALASCFLLLQTTGRRILRKGAFQLAPVFIVQNTERFLRCENPECLRLKKVFQLLGMHLKGSPRETAVPSLKQACEPFSAKSPMASGDSTLSCFFDGLEDATNGLAQGTVDLSHGGPDAISGPSTSDPSTSGTSSGFVRLNNLS</sequence>
<evidence type="ECO:0000313" key="2">
    <source>
        <dbReference type="Proteomes" id="UP000821845"/>
    </source>
</evidence>
<reference evidence="1" key="1">
    <citation type="submission" date="2020-05" db="EMBL/GenBank/DDBJ databases">
        <title>Large-scale comparative analyses of tick genomes elucidate their genetic diversity and vector capacities.</title>
        <authorList>
            <person name="Jia N."/>
            <person name="Wang J."/>
            <person name="Shi W."/>
            <person name="Du L."/>
            <person name="Sun Y."/>
            <person name="Zhan W."/>
            <person name="Jiang J."/>
            <person name="Wang Q."/>
            <person name="Zhang B."/>
            <person name="Ji P."/>
            <person name="Sakyi L.B."/>
            <person name="Cui X."/>
            <person name="Yuan T."/>
            <person name="Jiang B."/>
            <person name="Yang W."/>
            <person name="Lam T.T.-Y."/>
            <person name="Chang Q."/>
            <person name="Ding S."/>
            <person name="Wang X."/>
            <person name="Zhu J."/>
            <person name="Ruan X."/>
            <person name="Zhao L."/>
            <person name="Wei J."/>
            <person name="Que T."/>
            <person name="Du C."/>
            <person name="Cheng J."/>
            <person name="Dai P."/>
            <person name="Han X."/>
            <person name="Huang E."/>
            <person name="Gao Y."/>
            <person name="Liu J."/>
            <person name="Shao H."/>
            <person name="Ye R."/>
            <person name="Li L."/>
            <person name="Wei W."/>
            <person name="Wang X."/>
            <person name="Wang C."/>
            <person name="Yang T."/>
            <person name="Huo Q."/>
            <person name="Li W."/>
            <person name="Guo W."/>
            <person name="Chen H."/>
            <person name="Zhou L."/>
            <person name="Ni X."/>
            <person name="Tian J."/>
            <person name="Zhou Y."/>
            <person name="Sheng Y."/>
            <person name="Liu T."/>
            <person name="Pan Y."/>
            <person name="Xia L."/>
            <person name="Li J."/>
            <person name="Zhao F."/>
            <person name="Cao W."/>
        </authorList>
    </citation>
    <scope>NUCLEOTIDE SEQUENCE</scope>
    <source>
        <strain evidence="1">Hyas-2018</strain>
    </source>
</reference>
<name>A0ACB7TI09_HYAAI</name>
<evidence type="ECO:0000313" key="1">
    <source>
        <dbReference type="EMBL" id="KAH6945779.1"/>
    </source>
</evidence>
<dbReference type="EMBL" id="CM023481">
    <property type="protein sequence ID" value="KAH6945779.1"/>
    <property type="molecule type" value="Genomic_DNA"/>
</dbReference>
<comment type="caution">
    <text evidence="1">The sequence shown here is derived from an EMBL/GenBank/DDBJ whole genome shotgun (WGS) entry which is preliminary data.</text>
</comment>
<gene>
    <name evidence="1" type="ORF">HPB50_009858</name>
</gene>
<accession>A0ACB7TI09</accession>
<proteinExistence type="predicted"/>
<dbReference type="Proteomes" id="UP000821845">
    <property type="component" value="Chromosome 1"/>
</dbReference>
<keyword evidence="2" id="KW-1185">Reference proteome</keyword>
<protein>
    <submittedName>
        <fullName evidence="1">Uncharacterized protein</fullName>
    </submittedName>
</protein>